<dbReference type="GO" id="GO:0006081">
    <property type="term" value="P:aldehyde metabolic process"/>
    <property type="evidence" value="ECO:0007669"/>
    <property type="project" value="InterPro"/>
</dbReference>
<dbReference type="PANTHER" id="PTHR43570">
    <property type="entry name" value="ALDEHYDE DEHYDROGENASE"/>
    <property type="match status" value="1"/>
</dbReference>
<dbReference type="CDD" id="cd07133">
    <property type="entry name" value="ALDH_CALDH_CalB"/>
    <property type="match status" value="1"/>
</dbReference>
<evidence type="ECO:0000256" key="3">
    <source>
        <dbReference type="ARBA" id="ARBA00023027"/>
    </source>
</evidence>
<dbReference type="Pfam" id="PF00171">
    <property type="entry name" value="Aldedh"/>
    <property type="match status" value="1"/>
</dbReference>
<dbReference type="AlphaFoldDB" id="A0A7G9RKY1"/>
<dbReference type="RefSeq" id="WP_187596525.1">
    <property type="nucleotide sequence ID" value="NZ_CP060714.1"/>
</dbReference>
<name>A0A7G9RKY1_9BURK</name>
<evidence type="ECO:0000256" key="1">
    <source>
        <dbReference type="ARBA" id="ARBA00009986"/>
    </source>
</evidence>
<dbReference type="InterPro" id="IPR016163">
    <property type="entry name" value="Ald_DH_C"/>
</dbReference>
<evidence type="ECO:0000259" key="8">
    <source>
        <dbReference type="Pfam" id="PF00171"/>
    </source>
</evidence>
<dbReference type="InterPro" id="IPR012394">
    <property type="entry name" value="Aldehyde_DH_NAD(P)"/>
</dbReference>
<organism evidence="9 10">
    <name type="scientific">Diaphorobacter ruginosibacter</name>
    <dbReference type="NCBI Taxonomy" id="1715720"/>
    <lineage>
        <taxon>Bacteria</taxon>
        <taxon>Pseudomonadati</taxon>
        <taxon>Pseudomonadota</taxon>
        <taxon>Betaproteobacteria</taxon>
        <taxon>Burkholderiales</taxon>
        <taxon>Comamonadaceae</taxon>
        <taxon>Diaphorobacter</taxon>
    </lineage>
</organism>
<dbReference type="GO" id="GO:0005737">
    <property type="term" value="C:cytoplasm"/>
    <property type="evidence" value="ECO:0007669"/>
    <property type="project" value="TreeGrafter"/>
</dbReference>
<evidence type="ECO:0000313" key="9">
    <source>
        <dbReference type="EMBL" id="QNN56256.1"/>
    </source>
</evidence>
<protein>
    <recommendedName>
        <fullName evidence="4">Aldehyde dehydrogenase</fullName>
    </recommendedName>
</protein>
<dbReference type="PIRSF" id="PIRSF036492">
    <property type="entry name" value="ALDH"/>
    <property type="match status" value="1"/>
</dbReference>
<dbReference type="PROSITE" id="PS00070">
    <property type="entry name" value="ALDEHYDE_DEHYDR_CYS"/>
    <property type="match status" value="1"/>
</dbReference>
<evidence type="ECO:0000256" key="2">
    <source>
        <dbReference type="ARBA" id="ARBA00023002"/>
    </source>
</evidence>
<proteinExistence type="inferred from homology"/>
<dbReference type="GO" id="GO:0004029">
    <property type="term" value="F:aldehyde dehydrogenase (NAD+) activity"/>
    <property type="evidence" value="ECO:0007669"/>
    <property type="project" value="TreeGrafter"/>
</dbReference>
<gene>
    <name evidence="9" type="ORF">H9K76_17090</name>
</gene>
<comment type="similarity">
    <text evidence="1 4 7">Belongs to the aldehyde dehydrogenase family.</text>
</comment>
<dbReference type="PROSITE" id="PS00687">
    <property type="entry name" value="ALDEHYDE_DEHYDR_GLU"/>
    <property type="match status" value="1"/>
</dbReference>
<dbReference type="EMBL" id="CP060714">
    <property type="protein sequence ID" value="QNN56256.1"/>
    <property type="molecule type" value="Genomic_DNA"/>
</dbReference>
<feature type="active site" evidence="5 6">
    <location>
        <position position="217"/>
    </location>
</feature>
<dbReference type="InterPro" id="IPR016160">
    <property type="entry name" value="Ald_DH_CS_CYS"/>
</dbReference>
<feature type="active site" evidence="5">
    <location>
        <position position="251"/>
    </location>
</feature>
<dbReference type="Gene3D" id="3.40.309.10">
    <property type="entry name" value="Aldehyde Dehydrogenase, Chain A, domain 2"/>
    <property type="match status" value="1"/>
</dbReference>
<evidence type="ECO:0000313" key="10">
    <source>
        <dbReference type="Proteomes" id="UP000515811"/>
    </source>
</evidence>
<dbReference type="Gene3D" id="3.40.605.10">
    <property type="entry name" value="Aldehyde Dehydrogenase, Chain A, domain 1"/>
    <property type="match status" value="1"/>
</dbReference>
<dbReference type="InterPro" id="IPR015590">
    <property type="entry name" value="Aldehyde_DH_dom"/>
</dbReference>
<dbReference type="InterPro" id="IPR016162">
    <property type="entry name" value="Ald_DH_N"/>
</dbReference>
<accession>A0A7G9RKY1</accession>
<evidence type="ECO:0000256" key="4">
    <source>
        <dbReference type="PIRNR" id="PIRNR036492"/>
    </source>
</evidence>
<dbReference type="InterPro" id="IPR016161">
    <property type="entry name" value="Ald_DH/histidinol_DH"/>
</dbReference>
<keyword evidence="10" id="KW-1185">Reference proteome</keyword>
<sequence length="482" mass="52454">MTSYTHPADVRQWFELQHQASRAQVDVPLVVRRERLLRLGKLLDEHGPVLAAAVQADFGMRSPRLTEVADLFVLRAQLSHTLKNLSKWMKRKRVSTPLFLMPGRGWIERQPLGVVGIISPWNYPIQLALGPAIDALAAGNRVMIKCSELTPHTAAQLAAVVAQFFSTEEMCVVQGDAAIAALVSSLPFDHLVFTGSTAVGRKVAQAAAANLTPTTLELGGKSPCIVDADCDLQDAALKIVHGKLLNAGQTCIAPDYVLLPRGKEAAFADAYRAAVAQLFPYFEGNADYASIISSRHLARLRTMLQQAQTLGAQIEVMEPQPDTPPPPPTSIGDGVARQMAPTLVFGVTQDMQLLQEEIFGPILPVISYERLDDAIAHINAGARPLALYWFGRDDGIRDAVLRQTVSGGVSVNDTLMHITHDNLPFGGVGDSGTGAYHGEHGFLRFSHQKSVFVQSRLSLGAMLYPPYGARFDRIMGLLKRLF</sequence>
<reference evidence="9 10" key="1">
    <citation type="submission" date="2020-08" db="EMBL/GenBank/DDBJ databases">
        <title>Genome sequence of Diaphorobacter ruginosibacter DSM 27467T.</title>
        <authorList>
            <person name="Hyun D.-W."/>
            <person name="Bae J.-W."/>
        </authorList>
    </citation>
    <scope>NUCLEOTIDE SEQUENCE [LARGE SCALE GENOMIC DNA]</scope>
    <source>
        <strain evidence="9 10">DSM 27467</strain>
    </source>
</reference>
<evidence type="ECO:0000256" key="7">
    <source>
        <dbReference type="RuleBase" id="RU003345"/>
    </source>
</evidence>
<dbReference type="KEGG" id="drg:H9K76_17090"/>
<keyword evidence="2 4" id="KW-0560">Oxidoreductase</keyword>
<dbReference type="Proteomes" id="UP000515811">
    <property type="component" value="Chromosome"/>
</dbReference>
<evidence type="ECO:0000256" key="6">
    <source>
        <dbReference type="PROSITE-ProRule" id="PRU10007"/>
    </source>
</evidence>
<dbReference type="InterPro" id="IPR029510">
    <property type="entry name" value="Ald_DH_CS_GLU"/>
</dbReference>
<keyword evidence="3" id="KW-0520">NAD</keyword>
<dbReference type="PANTHER" id="PTHR43570:SF20">
    <property type="entry name" value="ALDEHYDE DEHYDROGENASE ALDX-RELATED"/>
    <property type="match status" value="1"/>
</dbReference>
<dbReference type="SUPFAM" id="SSF53720">
    <property type="entry name" value="ALDH-like"/>
    <property type="match status" value="1"/>
</dbReference>
<evidence type="ECO:0000256" key="5">
    <source>
        <dbReference type="PIRSR" id="PIRSR036492-1"/>
    </source>
</evidence>
<feature type="domain" description="Aldehyde dehydrogenase" evidence="8">
    <location>
        <begin position="7"/>
        <end position="451"/>
    </location>
</feature>